<gene>
    <name evidence="2" type="ORF">CSSPTR1EN2_LOCUS10021</name>
</gene>
<feature type="compositionally biased region" description="Polar residues" evidence="1">
    <location>
        <begin position="426"/>
        <end position="435"/>
    </location>
</feature>
<proteinExistence type="predicted"/>
<keyword evidence="3" id="KW-1185">Reference proteome</keyword>
<evidence type="ECO:0000313" key="2">
    <source>
        <dbReference type="EMBL" id="CAK9209732.1"/>
    </source>
</evidence>
<organism evidence="2 3">
    <name type="scientific">Sphagnum troendelagicum</name>
    <dbReference type="NCBI Taxonomy" id="128251"/>
    <lineage>
        <taxon>Eukaryota</taxon>
        <taxon>Viridiplantae</taxon>
        <taxon>Streptophyta</taxon>
        <taxon>Embryophyta</taxon>
        <taxon>Bryophyta</taxon>
        <taxon>Sphagnophytina</taxon>
        <taxon>Sphagnopsida</taxon>
        <taxon>Sphagnales</taxon>
        <taxon>Sphagnaceae</taxon>
        <taxon>Sphagnum</taxon>
    </lineage>
</organism>
<protein>
    <submittedName>
        <fullName evidence="2">Uncharacterized protein</fullName>
    </submittedName>
</protein>
<name>A0ABP0U0P8_9BRYO</name>
<dbReference type="Gene3D" id="3.40.50.150">
    <property type="entry name" value="Vaccinia Virus protein VP39"/>
    <property type="match status" value="1"/>
</dbReference>
<evidence type="ECO:0000313" key="3">
    <source>
        <dbReference type="Proteomes" id="UP001497512"/>
    </source>
</evidence>
<dbReference type="PANTHER" id="PTHR33593:SF30">
    <property type="entry name" value="ACT DOMAIN-CONTAINING PROTEIN"/>
    <property type="match status" value="1"/>
</dbReference>
<feature type="region of interest" description="Disordered" evidence="1">
    <location>
        <begin position="362"/>
        <end position="435"/>
    </location>
</feature>
<sequence>MPETHYFSEIRWFSEMASTAFCDSLNLRRVLLERQLPFRKSKRWPPLLEPSSAEFIAALAAGINSQHTLQVGCGLSTVALAAAARATGSCVLSVHHEKDKQRTVQYVLKELGLSEFVEFITEDPASFIAHREGVKFVLLSGVPECYIQLFDLLKLRKGAVVVADNALDDATNDYIRHVRRQPGVESSTLPLNRGIEVTKIVCWEDFQRGRKIYSGIDDPINNLDDLSRQPGLQGVSSNAPLSSGGPFFSQATADTRYSSQRANLVLVESKQKTPSFTVAGDSQKPSQKPDKCHDLDGSESCRPLTIQQHESDVPETSQQGELREFKDWNKEKAAGMDNTSGKLGKLDEHERTVGWEEISWNSQVESSIGSDQRVHPLEQDTSPSMQSPVHQPSVNSTACSDPCTNKLDKEHPLQQSHSNQWHESEGQGASSLPDTMTSIVSGLEISEDTAGSYSLATYKCVADAVPCQPSAVAENEGVRQMDLENSGGSLLLSECSFVKKVAPELVEAAAEVQSPKEECISDAPSESSFKVYFKNDISQTEVTFEGVDQDMLLLDISLGFNETGVSVQKAKIATQDNVVSDIFYVVDVGTRAPLLESKWEAVKNHILARIAKRRQLLNAQ</sequence>
<feature type="compositionally biased region" description="Basic and acidic residues" evidence="1">
    <location>
        <begin position="287"/>
        <end position="296"/>
    </location>
</feature>
<dbReference type="InterPro" id="IPR009902">
    <property type="entry name" value="DUF1442"/>
</dbReference>
<feature type="compositionally biased region" description="Polar residues" evidence="1">
    <location>
        <begin position="379"/>
        <end position="403"/>
    </location>
</feature>
<dbReference type="Pfam" id="PF07279">
    <property type="entry name" value="DUF1442"/>
    <property type="match status" value="1"/>
</dbReference>
<dbReference type="PANTHER" id="PTHR33593">
    <property type="entry name" value="DUF1442 FAMILY PROTEIN"/>
    <property type="match status" value="1"/>
</dbReference>
<feature type="region of interest" description="Disordered" evidence="1">
    <location>
        <begin position="275"/>
        <end position="300"/>
    </location>
</feature>
<reference evidence="2" key="1">
    <citation type="submission" date="2024-02" db="EMBL/GenBank/DDBJ databases">
        <authorList>
            <consortium name="ELIXIR-Norway"/>
            <consortium name="Elixir Norway"/>
        </authorList>
    </citation>
    <scope>NUCLEOTIDE SEQUENCE</scope>
</reference>
<dbReference type="EMBL" id="OZ019909">
    <property type="protein sequence ID" value="CAK9209732.1"/>
    <property type="molecule type" value="Genomic_DNA"/>
</dbReference>
<evidence type="ECO:0000256" key="1">
    <source>
        <dbReference type="SAM" id="MobiDB-lite"/>
    </source>
</evidence>
<accession>A0ABP0U0P8</accession>
<dbReference type="SUPFAM" id="SSF53335">
    <property type="entry name" value="S-adenosyl-L-methionine-dependent methyltransferases"/>
    <property type="match status" value="1"/>
</dbReference>
<dbReference type="Proteomes" id="UP001497512">
    <property type="component" value="Chromosome 17"/>
</dbReference>
<dbReference type="CDD" id="cd04873">
    <property type="entry name" value="ACT_UUR-ACR-like"/>
    <property type="match status" value="1"/>
</dbReference>
<dbReference type="InterPro" id="IPR029063">
    <property type="entry name" value="SAM-dependent_MTases_sf"/>
</dbReference>